<dbReference type="SUPFAM" id="SSF56281">
    <property type="entry name" value="Metallo-hydrolase/oxidoreductase"/>
    <property type="match status" value="1"/>
</dbReference>
<sequence>MKTLVPDPSLIALGGIYELSDLVSWVPAGSRGFQPANCYLLGDGDHRLLVDSGLAIHEEEVVGALKQLLGDAELSIFFTRGEMDCVSNLQPIATGVPLRRLFTGGVTNPFDAFDDINRMALRSRREQIDQKGEGGDSMARTPEIEIAPGRTLEIESPLLRLLPTFWGWDAASGAIFTSDTFTHGVMATPQDSRVIDDLGRDDTTEEQVRAHLLAKYEWIARASTRNLRDWIADKFDTLQPEIIAPSRGCVLQGRDVVKRHVEYLLAALAPTDA</sequence>
<dbReference type="EMBL" id="JBHTLX010000005">
    <property type="protein sequence ID" value="MFD1246679.1"/>
    <property type="molecule type" value="Genomic_DNA"/>
</dbReference>
<evidence type="ECO:0000313" key="1">
    <source>
        <dbReference type="EMBL" id="MFD1246679.1"/>
    </source>
</evidence>
<comment type="caution">
    <text evidence="1">The sequence shown here is derived from an EMBL/GenBank/DDBJ whole genome shotgun (WGS) entry which is preliminary data.</text>
</comment>
<organism evidence="1 2">
    <name type="scientific">Nocardioides ginsengisoli</name>
    <dbReference type="NCBI Taxonomy" id="363868"/>
    <lineage>
        <taxon>Bacteria</taxon>
        <taxon>Bacillati</taxon>
        <taxon>Actinomycetota</taxon>
        <taxon>Actinomycetes</taxon>
        <taxon>Propionibacteriales</taxon>
        <taxon>Nocardioidaceae</taxon>
        <taxon>Nocardioides</taxon>
    </lineage>
</organism>
<proteinExistence type="predicted"/>
<dbReference type="Proteomes" id="UP001597229">
    <property type="component" value="Unassembled WGS sequence"/>
</dbReference>
<keyword evidence="2" id="KW-1185">Reference proteome</keyword>
<gene>
    <name evidence="1" type="ORF">ACFQ3F_02650</name>
</gene>
<dbReference type="InterPro" id="IPR036866">
    <property type="entry name" value="RibonucZ/Hydroxyglut_hydro"/>
</dbReference>
<dbReference type="Gene3D" id="3.60.15.10">
    <property type="entry name" value="Ribonuclease Z/Hydroxyacylglutathione hydrolase-like"/>
    <property type="match status" value="1"/>
</dbReference>
<dbReference type="RefSeq" id="WP_367918883.1">
    <property type="nucleotide sequence ID" value="NZ_BAABAC010000016.1"/>
</dbReference>
<evidence type="ECO:0008006" key="3">
    <source>
        <dbReference type="Google" id="ProtNLM"/>
    </source>
</evidence>
<protein>
    <recommendedName>
        <fullName evidence="3">MBL fold metallo-hydrolase</fullName>
    </recommendedName>
</protein>
<accession>A0ABW3VVJ0</accession>
<evidence type="ECO:0000313" key="2">
    <source>
        <dbReference type="Proteomes" id="UP001597229"/>
    </source>
</evidence>
<name>A0ABW3VVJ0_9ACTN</name>
<reference evidence="2" key="1">
    <citation type="journal article" date="2019" name="Int. J. Syst. Evol. Microbiol.">
        <title>The Global Catalogue of Microorganisms (GCM) 10K type strain sequencing project: providing services to taxonomists for standard genome sequencing and annotation.</title>
        <authorList>
            <consortium name="The Broad Institute Genomics Platform"/>
            <consortium name="The Broad Institute Genome Sequencing Center for Infectious Disease"/>
            <person name="Wu L."/>
            <person name="Ma J."/>
        </authorList>
    </citation>
    <scope>NUCLEOTIDE SEQUENCE [LARGE SCALE GENOMIC DNA]</scope>
    <source>
        <strain evidence="2">CCUG 52478</strain>
    </source>
</reference>